<dbReference type="PANTHER" id="PTHR32385">
    <property type="entry name" value="MANNOSYL PHOSPHORYLINOSITOL CERAMIDE SYNTHASE"/>
    <property type="match status" value="1"/>
</dbReference>
<gene>
    <name evidence="2" type="ORF">HHX25_02435</name>
</gene>
<dbReference type="InterPro" id="IPR029044">
    <property type="entry name" value="Nucleotide-diphossugar_trans"/>
</dbReference>
<evidence type="ECO:0000313" key="3">
    <source>
        <dbReference type="Proteomes" id="UP000746690"/>
    </source>
</evidence>
<dbReference type="InterPro" id="IPR007577">
    <property type="entry name" value="GlycoTrfase_DXD_sugar-bd_CS"/>
</dbReference>
<dbReference type="RefSeq" id="WP_169669713.1">
    <property type="nucleotide sequence ID" value="NZ_JABBHF010000001.1"/>
</dbReference>
<accession>A0ABX1RUB1</accession>
<evidence type="ECO:0000256" key="1">
    <source>
        <dbReference type="ARBA" id="ARBA00022679"/>
    </source>
</evidence>
<dbReference type="Gene3D" id="3.90.550.20">
    <property type="match status" value="1"/>
</dbReference>
<comment type="caution">
    <text evidence="2">The sequence shown here is derived from an EMBL/GenBank/DDBJ whole genome shotgun (WGS) entry which is preliminary data.</text>
</comment>
<organism evidence="2 3">
    <name type="scientific">Flavivirga algicola</name>
    <dbReference type="NCBI Taxonomy" id="2729136"/>
    <lineage>
        <taxon>Bacteria</taxon>
        <taxon>Pseudomonadati</taxon>
        <taxon>Bacteroidota</taxon>
        <taxon>Flavobacteriia</taxon>
        <taxon>Flavobacteriales</taxon>
        <taxon>Flavobacteriaceae</taxon>
        <taxon>Flavivirga</taxon>
    </lineage>
</organism>
<dbReference type="InterPro" id="IPR051706">
    <property type="entry name" value="Glycosyltransferase_domain"/>
</dbReference>
<keyword evidence="1" id="KW-0808">Transferase</keyword>
<evidence type="ECO:0000313" key="2">
    <source>
        <dbReference type="EMBL" id="NMH86353.1"/>
    </source>
</evidence>
<name>A0ABX1RUB1_9FLAO</name>
<dbReference type="Proteomes" id="UP000746690">
    <property type="component" value="Unassembled WGS sequence"/>
</dbReference>
<proteinExistence type="predicted"/>
<dbReference type="SUPFAM" id="SSF53448">
    <property type="entry name" value="Nucleotide-diphospho-sugar transferases"/>
    <property type="match status" value="1"/>
</dbReference>
<sequence>MIPKIIHYCWFGKAEKPKLFAKCLESWNYYCPDFEIKEWHEGNIKQFKNKFIKDALRKKKYAFVADAVRMQIVLEFGGVYLDTDMLLLKPLDELLTYNFFIGNEVINRPAFGIFGVISKHRLIQEMVDFYNTERFDQFSAPVITHKFKHLIKRENLIVNERILDVHYFYPLPYENRLDDYAPFCSENTIAVHLWDHSWGSEENESLRSLFKNLQIVIVDYLIYGYSYAYFKRYFRGFSRKVYHHIKRKMGL</sequence>
<keyword evidence="3" id="KW-1185">Reference proteome</keyword>
<protein>
    <submittedName>
        <fullName evidence="2">Mannosyltransferase</fullName>
    </submittedName>
</protein>
<reference evidence="2 3" key="1">
    <citation type="submission" date="2020-04" db="EMBL/GenBank/DDBJ databases">
        <title>A Flavivirga sp. nov.</title>
        <authorList>
            <person name="Sun X."/>
        </authorList>
    </citation>
    <scope>NUCLEOTIDE SEQUENCE [LARGE SCALE GENOMIC DNA]</scope>
    <source>
        <strain evidence="2 3">Y03</strain>
    </source>
</reference>
<dbReference type="Pfam" id="PF04488">
    <property type="entry name" value="Gly_transf_sug"/>
    <property type="match status" value="1"/>
</dbReference>
<dbReference type="PANTHER" id="PTHR32385:SF15">
    <property type="entry name" value="INOSITOL PHOSPHOCERAMIDE MANNOSYLTRANSFERASE 1"/>
    <property type="match status" value="1"/>
</dbReference>
<dbReference type="GO" id="GO:0016757">
    <property type="term" value="F:glycosyltransferase activity"/>
    <property type="evidence" value="ECO:0007669"/>
    <property type="project" value="UniProtKB-KW"/>
</dbReference>
<dbReference type="EMBL" id="JABBHF010000001">
    <property type="protein sequence ID" value="NMH86353.1"/>
    <property type="molecule type" value="Genomic_DNA"/>
</dbReference>
<keyword evidence="2" id="KW-0328">Glycosyltransferase</keyword>